<dbReference type="KEGG" id="lrs:PX52LOC_06391"/>
<dbReference type="EMBL" id="CP042425">
    <property type="protein sequence ID" value="QEL19323.1"/>
    <property type="molecule type" value="Genomic_DNA"/>
</dbReference>
<evidence type="ECO:0000313" key="1">
    <source>
        <dbReference type="EMBL" id="QEL19323.1"/>
    </source>
</evidence>
<gene>
    <name evidence="1" type="ORF">PX52LOC_06391</name>
</gene>
<protein>
    <submittedName>
        <fullName evidence="1">Uncharacterized protein</fullName>
    </submittedName>
</protein>
<organism evidence="1 2">
    <name type="scientific">Limnoglobus roseus</name>
    <dbReference type="NCBI Taxonomy" id="2598579"/>
    <lineage>
        <taxon>Bacteria</taxon>
        <taxon>Pseudomonadati</taxon>
        <taxon>Planctomycetota</taxon>
        <taxon>Planctomycetia</taxon>
        <taxon>Gemmatales</taxon>
        <taxon>Gemmataceae</taxon>
        <taxon>Limnoglobus</taxon>
    </lineage>
</organism>
<keyword evidence="2" id="KW-1185">Reference proteome</keyword>
<reference evidence="2" key="1">
    <citation type="submission" date="2019-08" db="EMBL/GenBank/DDBJ databases">
        <title>Limnoglobus roseus gen. nov., sp. nov., a novel freshwater planctomycete with a giant genome from the family Gemmataceae.</title>
        <authorList>
            <person name="Kulichevskaya I.S."/>
            <person name="Naumoff D.G."/>
            <person name="Miroshnikov K."/>
            <person name="Ivanova A."/>
            <person name="Philippov D.A."/>
            <person name="Hakobyan A."/>
            <person name="Rijpstra I.C."/>
            <person name="Sinninghe Damste J.S."/>
            <person name="Liesack W."/>
            <person name="Dedysh S.N."/>
        </authorList>
    </citation>
    <scope>NUCLEOTIDE SEQUENCE [LARGE SCALE GENOMIC DNA]</scope>
    <source>
        <strain evidence="2">PX52</strain>
    </source>
</reference>
<proteinExistence type="predicted"/>
<dbReference type="Proteomes" id="UP000324974">
    <property type="component" value="Chromosome"/>
</dbReference>
<name>A0A5C1AMB9_9BACT</name>
<dbReference type="AlphaFoldDB" id="A0A5C1AMB9"/>
<accession>A0A5C1AMB9</accession>
<sequence>MVVREGNAGGVVVIEKETVGSVLKQGQVSRLAGVVACVKRIPLIVFCHNTLSLLARGTEAGKGAQG</sequence>
<evidence type="ECO:0000313" key="2">
    <source>
        <dbReference type="Proteomes" id="UP000324974"/>
    </source>
</evidence>